<dbReference type="GO" id="GO:0071555">
    <property type="term" value="P:cell wall organization"/>
    <property type="evidence" value="ECO:0007669"/>
    <property type="project" value="UniProtKB-KW"/>
</dbReference>
<keyword evidence="6" id="KW-0256">Endoplasmic reticulum</keyword>
<evidence type="ECO:0000256" key="5">
    <source>
        <dbReference type="ARBA" id="ARBA00022729"/>
    </source>
</evidence>
<evidence type="ECO:0000256" key="2">
    <source>
        <dbReference type="ARBA" id="ARBA00008203"/>
    </source>
</evidence>
<accession>A0A4T0X6B5</accession>
<evidence type="ECO:0000256" key="7">
    <source>
        <dbReference type="ARBA" id="ARBA00022989"/>
    </source>
</evidence>
<keyword evidence="7 11" id="KW-1133">Transmembrane helix</keyword>
<dbReference type="Proteomes" id="UP000307173">
    <property type="component" value="Unassembled WGS sequence"/>
</dbReference>
<dbReference type="GO" id="GO:0009272">
    <property type="term" value="P:fungal-type cell wall biogenesis"/>
    <property type="evidence" value="ECO:0007669"/>
    <property type="project" value="TreeGrafter"/>
</dbReference>
<dbReference type="InterPro" id="IPR037654">
    <property type="entry name" value="Big1"/>
</dbReference>
<sequence length="326" mass="36609">MSEVGCLLDNPGCITFNMKLGCLSLSALALGTQLGLVSAKSFENTAPVLVSSNLAEGIESKYIDSISNVNTLLDEVMEEFCAKKEGTPLIYLRLFGFDEFQLSSIDFIETEKSNLKTLTNLVVYPSKDSVSSIEPGKSCVNTAYFNSVEEIPSNYRSQLQVAFIDIHYNDDIKENIETITANLDLENLIVQVVPTFESPSNSLLQKTSEKIREIIDSTKKREEIDYDAVEQELKDSFEEINQLLDESPVSAWDDETTFTKNDKSTIANPNGSLFDNYAFFSTGIWMTTIVFLFLAWLLSIALGWLSDLKISYRAFDKPIDFEKKMQ</sequence>
<dbReference type="AlphaFoldDB" id="A0A4T0X6B5"/>
<gene>
    <name evidence="13" type="ORF">CANINC_000300</name>
</gene>
<evidence type="ECO:0000259" key="12">
    <source>
        <dbReference type="Pfam" id="PF20520"/>
    </source>
</evidence>
<dbReference type="GO" id="GO:0005789">
    <property type="term" value="C:endoplasmic reticulum membrane"/>
    <property type="evidence" value="ECO:0007669"/>
    <property type="project" value="UniProtKB-SubCell"/>
</dbReference>
<evidence type="ECO:0000313" key="13">
    <source>
        <dbReference type="EMBL" id="TID31056.1"/>
    </source>
</evidence>
<protein>
    <recommendedName>
        <fullName evidence="3">Protein BIG1</fullName>
    </recommendedName>
</protein>
<feature type="coiled-coil region" evidence="10">
    <location>
        <begin position="219"/>
        <end position="246"/>
    </location>
</feature>
<organism evidence="13 14">
    <name type="scientific">Pichia inconspicua</name>
    <dbReference type="NCBI Taxonomy" id="52247"/>
    <lineage>
        <taxon>Eukaryota</taxon>
        <taxon>Fungi</taxon>
        <taxon>Dikarya</taxon>
        <taxon>Ascomycota</taxon>
        <taxon>Saccharomycotina</taxon>
        <taxon>Pichiomycetes</taxon>
        <taxon>Pichiales</taxon>
        <taxon>Pichiaceae</taxon>
        <taxon>Pichia</taxon>
    </lineage>
</organism>
<keyword evidence="8 11" id="KW-0472">Membrane</keyword>
<evidence type="ECO:0000256" key="3">
    <source>
        <dbReference type="ARBA" id="ARBA00022089"/>
    </source>
</evidence>
<proteinExistence type="inferred from homology"/>
<name>A0A4T0X6B5_9ASCO</name>
<evidence type="ECO:0000313" key="14">
    <source>
        <dbReference type="Proteomes" id="UP000307173"/>
    </source>
</evidence>
<evidence type="ECO:0000256" key="11">
    <source>
        <dbReference type="SAM" id="Phobius"/>
    </source>
</evidence>
<keyword evidence="9" id="KW-0961">Cell wall biogenesis/degradation</keyword>
<dbReference type="InterPro" id="IPR046756">
    <property type="entry name" value="VAS1/VOA1_TM"/>
</dbReference>
<comment type="similarity">
    <text evidence="2">Belongs to the BIG1 family.</text>
</comment>
<comment type="subcellular location">
    <subcellularLocation>
        <location evidence="1">Endoplasmic reticulum membrane</location>
        <topology evidence="1">Single-pass type I membrane protein</topology>
    </subcellularLocation>
</comment>
<dbReference type="STRING" id="52247.A0A4T0X6B5"/>
<evidence type="ECO:0000256" key="9">
    <source>
        <dbReference type="ARBA" id="ARBA00023316"/>
    </source>
</evidence>
<dbReference type="PANTHER" id="PTHR28285:SF1">
    <property type="entry name" value="PROTEIN BIG1"/>
    <property type="match status" value="1"/>
</dbReference>
<evidence type="ECO:0000256" key="6">
    <source>
        <dbReference type="ARBA" id="ARBA00022824"/>
    </source>
</evidence>
<evidence type="ECO:0000256" key="4">
    <source>
        <dbReference type="ARBA" id="ARBA00022692"/>
    </source>
</evidence>
<evidence type="ECO:0000256" key="1">
    <source>
        <dbReference type="ARBA" id="ARBA00004115"/>
    </source>
</evidence>
<dbReference type="Pfam" id="PF20520">
    <property type="entry name" value="Ac45-VOA1_TM"/>
    <property type="match status" value="1"/>
</dbReference>
<keyword evidence="4 11" id="KW-0812">Transmembrane</keyword>
<comment type="caution">
    <text evidence="13">The sequence shown here is derived from an EMBL/GenBank/DDBJ whole genome shotgun (WGS) entry which is preliminary data.</text>
</comment>
<dbReference type="OrthoDB" id="9985059at2759"/>
<dbReference type="PANTHER" id="PTHR28285">
    <property type="entry name" value="PROTEIN BIG1"/>
    <property type="match status" value="1"/>
</dbReference>
<keyword evidence="10" id="KW-0175">Coiled coil</keyword>
<evidence type="ECO:0000256" key="10">
    <source>
        <dbReference type="SAM" id="Coils"/>
    </source>
</evidence>
<dbReference type="GO" id="GO:0006078">
    <property type="term" value="P:(1-&gt;6)-beta-D-glucan biosynthetic process"/>
    <property type="evidence" value="ECO:0007669"/>
    <property type="project" value="TreeGrafter"/>
</dbReference>
<feature type="transmembrane region" description="Helical" evidence="11">
    <location>
        <begin position="284"/>
        <end position="305"/>
    </location>
</feature>
<evidence type="ECO:0000256" key="8">
    <source>
        <dbReference type="ARBA" id="ARBA00023136"/>
    </source>
</evidence>
<keyword evidence="5" id="KW-0732">Signal</keyword>
<reference evidence="13 14" key="1">
    <citation type="journal article" date="2019" name="Front. Genet.">
        <title>Whole-Genome Sequencing of the Opportunistic Yeast Pathogen Candida inconspicua Uncovers Its Hybrid Origin.</title>
        <authorList>
            <person name="Mixao V."/>
            <person name="Hansen A.P."/>
            <person name="Saus E."/>
            <person name="Boekhout T."/>
            <person name="Lass-Florl C."/>
            <person name="Gabaldon T."/>
        </authorList>
    </citation>
    <scope>NUCLEOTIDE SEQUENCE [LARGE SCALE GENOMIC DNA]</scope>
    <source>
        <strain evidence="13 14">CBS 180</strain>
    </source>
</reference>
<keyword evidence="14" id="KW-1185">Reference proteome</keyword>
<feature type="domain" description="V-type proton ATPase subunit S1/VOA1 transmembrane" evidence="12">
    <location>
        <begin position="279"/>
        <end position="317"/>
    </location>
</feature>
<dbReference type="EMBL" id="SELW01000049">
    <property type="protein sequence ID" value="TID31056.1"/>
    <property type="molecule type" value="Genomic_DNA"/>
</dbReference>